<dbReference type="AlphaFoldDB" id="A0A7G8Q4J1"/>
<dbReference type="EMBL" id="CP060412">
    <property type="protein sequence ID" value="QNK01699.1"/>
    <property type="molecule type" value="Genomic_DNA"/>
</dbReference>
<evidence type="ECO:0000313" key="1">
    <source>
        <dbReference type="EMBL" id="QNK01699.1"/>
    </source>
</evidence>
<organism evidence="1 2">
    <name type="scientific">Dyella telluris</name>
    <dbReference type="NCBI Taxonomy" id="2763498"/>
    <lineage>
        <taxon>Bacteria</taxon>
        <taxon>Pseudomonadati</taxon>
        <taxon>Pseudomonadota</taxon>
        <taxon>Gammaproteobacteria</taxon>
        <taxon>Lysobacterales</taxon>
        <taxon>Rhodanobacteraceae</taxon>
        <taxon>Dyella</taxon>
    </lineage>
</organism>
<accession>A0A7G8Q4J1</accession>
<keyword evidence="2" id="KW-1185">Reference proteome</keyword>
<sequence>MKADEVGRREITLALRQHIADLGITKAEVKEWIKEAVQERARQTTHELNLDWIVQRVISEFNKTNGHEVKRSVVEQIVRNLNVSYGDADSVPKLKPAAGEGRW</sequence>
<name>A0A7G8Q4J1_9GAMM</name>
<dbReference type="RefSeq" id="WP_187057158.1">
    <property type="nucleotide sequence ID" value="NZ_CP060412.1"/>
</dbReference>
<reference evidence="1 2" key="1">
    <citation type="submission" date="2020-08" db="EMBL/GenBank/DDBJ databases">
        <title>Dyella sp. G9 isolated from forest soil.</title>
        <authorList>
            <person name="Fu J."/>
            <person name="Qiu L."/>
        </authorList>
    </citation>
    <scope>NUCLEOTIDE SEQUENCE [LARGE SCALE GENOMIC DNA]</scope>
    <source>
        <strain evidence="1 2">G9</strain>
    </source>
</reference>
<protein>
    <submittedName>
        <fullName evidence="1">Uncharacterized protein</fullName>
    </submittedName>
</protein>
<proteinExistence type="predicted"/>
<evidence type="ECO:0000313" key="2">
    <source>
        <dbReference type="Proteomes" id="UP000515873"/>
    </source>
</evidence>
<dbReference type="Proteomes" id="UP000515873">
    <property type="component" value="Chromosome"/>
</dbReference>
<dbReference type="KEGG" id="dtl:H8F01_00520"/>
<gene>
    <name evidence="1" type="ORF">H8F01_00520</name>
</gene>